<protein>
    <submittedName>
        <fullName evidence="1">Uncharacterized protein</fullName>
    </submittedName>
</protein>
<dbReference type="OrthoDB" id="3556241at2759"/>
<evidence type="ECO:0000313" key="2">
    <source>
        <dbReference type="Proteomes" id="UP000297280"/>
    </source>
</evidence>
<reference evidence="1 2" key="1">
    <citation type="submission" date="2017-12" db="EMBL/GenBank/DDBJ databases">
        <title>Comparative genomics of Botrytis spp.</title>
        <authorList>
            <person name="Valero-Jimenez C.A."/>
            <person name="Tapia P."/>
            <person name="Veloso J."/>
            <person name="Silva-Moreno E."/>
            <person name="Staats M."/>
            <person name="Valdes J.H."/>
            <person name="Van Kan J.A.L."/>
        </authorList>
    </citation>
    <scope>NUCLEOTIDE SEQUENCE [LARGE SCALE GENOMIC DNA]</scope>
    <source>
        <strain evidence="1 2">MUCL3349</strain>
    </source>
</reference>
<comment type="caution">
    <text evidence="1">The sequence shown here is derived from an EMBL/GenBank/DDBJ whole genome shotgun (WGS) entry which is preliminary data.</text>
</comment>
<name>A0A4Z1KQJ3_9HELO</name>
<dbReference type="EMBL" id="PQXO01000325">
    <property type="protein sequence ID" value="TGO86184.1"/>
    <property type="molecule type" value="Genomic_DNA"/>
</dbReference>
<gene>
    <name evidence="1" type="ORF">BPOR_0326g00070</name>
</gene>
<accession>A0A4Z1KQJ3</accession>
<keyword evidence="2" id="KW-1185">Reference proteome</keyword>
<dbReference type="AlphaFoldDB" id="A0A4Z1KQJ3"/>
<sequence length="233" mass="26930">MAYRNTGFQSMGQRTGQGHRHEVIDVEEFFKKKEEFQTRQNRSATIHVPESALGRKCTALDWLRDRSAFPDNYNFPAHYGRPQPHPPSSNHDPTTEVDLIWLFSIFNTIFFMNTLPSNTGVFRQDSSTSNLRRRVDLPERRDLIFASSSASAFVDNFKAGFERRVDHQFLPPTIRVPSSHIDLSGTEQVVPWEDQVGSLLGSMIDLFIRYYSCRKNGCWNDKYTHGQMHRGEV</sequence>
<organism evidence="1 2">
    <name type="scientific">Botrytis porri</name>
    <dbReference type="NCBI Taxonomy" id="87229"/>
    <lineage>
        <taxon>Eukaryota</taxon>
        <taxon>Fungi</taxon>
        <taxon>Dikarya</taxon>
        <taxon>Ascomycota</taxon>
        <taxon>Pezizomycotina</taxon>
        <taxon>Leotiomycetes</taxon>
        <taxon>Helotiales</taxon>
        <taxon>Sclerotiniaceae</taxon>
        <taxon>Botrytis</taxon>
    </lineage>
</organism>
<proteinExistence type="predicted"/>
<evidence type="ECO:0000313" key="1">
    <source>
        <dbReference type="EMBL" id="TGO86184.1"/>
    </source>
</evidence>
<dbReference type="Proteomes" id="UP000297280">
    <property type="component" value="Unassembled WGS sequence"/>
</dbReference>